<evidence type="ECO:0000256" key="1">
    <source>
        <dbReference type="SAM" id="MobiDB-lite"/>
    </source>
</evidence>
<sequence length="288" mass="33308">MSQEKYISSKEGAALLGVTKQSFFYYVESRGIRRREINDGGKDQYEYSYDDLVNIKDEVQAKITSRKKSTSTKAAGATREVGKQKEPSGKTAWAAAEDLPYIYALDCDTYGLEYSVPPTKTIHWWQKNQTAIRVLYNEENRKDIWGCLTLLPMEEEIIFNLLRGDLSEQQITADHILTYEPGKEYNCYVTSCVIRPDKSSSFNSLLNSVLEHWINHPEIKINKLYGFAAGATEDMSDENDGMRLIKKLFFSPRYDIDKNAWELNLNYYNPSPIIQKFQKRLKEARKEN</sequence>
<dbReference type="EMBL" id="BNJJ01000023">
    <property type="protein sequence ID" value="GHO88319.1"/>
    <property type="molecule type" value="Genomic_DNA"/>
</dbReference>
<evidence type="ECO:0000313" key="4">
    <source>
        <dbReference type="Proteomes" id="UP000635565"/>
    </source>
</evidence>
<accession>A0ABQ3VPY1</accession>
<keyword evidence="4" id="KW-1185">Reference proteome</keyword>
<reference evidence="3 4" key="1">
    <citation type="journal article" date="2021" name="Int. J. Syst. Evol. Microbiol.">
        <title>Reticulibacter mediterranei gen. nov., sp. nov., within the new family Reticulibacteraceae fam. nov., and Ktedonospora formicarum gen. nov., sp. nov., Ktedonobacter robiniae sp. nov., Dictyobacter formicarum sp. nov. and Dictyobacter arantiisoli sp. nov., belonging to the class Ktedonobacteria.</title>
        <authorList>
            <person name="Yabe S."/>
            <person name="Zheng Y."/>
            <person name="Wang C.M."/>
            <person name="Sakai Y."/>
            <person name="Abe K."/>
            <person name="Yokota A."/>
            <person name="Donadio S."/>
            <person name="Cavaletti L."/>
            <person name="Monciardini P."/>
        </authorList>
    </citation>
    <scope>NUCLEOTIDE SEQUENCE [LARGE SCALE GENOMIC DNA]</scope>
    <source>
        <strain evidence="3 4">SOSP1-9</strain>
    </source>
</reference>
<evidence type="ECO:0000313" key="3">
    <source>
        <dbReference type="EMBL" id="GHO88319.1"/>
    </source>
</evidence>
<feature type="domain" description="Ig-like" evidence="2">
    <location>
        <begin position="87"/>
        <end position="203"/>
    </location>
</feature>
<evidence type="ECO:0000259" key="2">
    <source>
        <dbReference type="PROSITE" id="PS50835"/>
    </source>
</evidence>
<name>A0ABQ3VPY1_9CHLR</name>
<dbReference type="PROSITE" id="PS50835">
    <property type="entry name" value="IG_LIKE"/>
    <property type="match status" value="1"/>
</dbReference>
<organism evidence="3 4">
    <name type="scientific">Dictyobacter formicarum</name>
    <dbReference type="NCBI Taxonomy" id="2778368"/>
    <lineage>
        <taxon>Bacteria</taxon>
        <taxon>Bacillati</taxon>
        <taxon>Chloroflexota</taxon>
        <taxon>Ktedonobacteria</taxon>
        <taxon>Ktedonobacterales</taxon>
        <taxon>Dictyobacteraceae</taxon>
        <taxon>Dictyobacter</taxon>
    </lineage>
</organism>
<protein>
    <recommendedName>
        <fullName evidence="2">Ig-like domain-containing protein</fullName>
    </recommendedName>
</protein>
<proteinExistence type="predicted"/>
<comment type="caution">
    <text evidence="3">The sequence shown here is derived from an EMBL/GenBank/DDBJ whole genome shotgun (WGS) entry which is preliminary data.</text>
</comment>
<dbReference type="Proteomes" id="UP000635565">
    <property type="component" value="Unassembled WGS sequence"/>
</dbReference>
<feature type="region of interest" description="Disordered" evidence="1">
    <location>
        <begin position="66"/>
        <end position="87"/>
    </location>
</feature>
<dbReference type="RefSeq" id="WP_201365914.1">
    <property type="nucleotide sequence ID" value="NZ_BNJJ01000023.1"/>
</dbReference>
<dbReference type="InterPro" id="IPR007110">
    <property type="entry name" value="Ig-like_dom"/>
</dbReference>
<gene>
    <name evidence="3" type="ORF">KSZ_63250</name>
</gene>